<dbReference type="Gene3D" id="1.10.10.10">
    <property type="entry name" value="Winged helix-like DNA-binding domain superfamily/Winged helix DNA-binding domain"/>
    <property type="match status" value="1"/>
</dbReference>
<feature type="binding site" evidence="7">
    <location>
        <position position="135"/>
    </location>
    <ligand>
        <name>Zn(2+)</name>
        <dbReference type="ChEBI" id="CHEBI:29105"/>
    </ligand>
</feature>
<feature type="binding site" evidence="7">
    <location>
        <position position="95"/>
    </location>
    <ligand>
        <name>Zn(2+)</name>
        <dbReference type="ChEBI" id="CHEBI:29105"/>
    </ligand>
</feature>
<dbReference type="Pfam" id="PF01475">
    <property type="entry name" value="FUR"/>
    <property type="match status" value="1"/>
</dbReference>
<comment type="caution">
    <text evidence="8">The sequence shown here is derived from an EMBL/GenBank/DDBJ whole genome shotgun (WGS) entry which is preliminary data.</text>
</comment>
<dbReference type="AlphaFoldDB" id="A0A368Z030"/>
<keyword evidence="3 7" id="KW-0862">Zinc</keyword>
<evidence type="ECO:0000256" key="6">
    <source>
        <dbReference type="ARBA" id="ARBA00023163"/>
    </source>
</evidence>
<dbReference type="Proteomes" id="UP000253345">
    <property type="component" value="Unassembled WGS sequence"/>
</dbReference>
<dbReference type="InterPro" id="IPR002481">
    <property type="entry name" value="FUR"/>
</dbReference>
<dbReference type="GO" id="GO:0008270">
    <property type="term" value="F:zinc ion binding"/>
    <property type="evidence" value="ECO:0007669"/>
    <property type="project" value="TreeGrafter"/>
</dbReference>
<keyword evidence="6" id="KW-0804">Transcription</keyword>
<keyword evidence="2" id="KW-0678">Repressor</keyword>
<evidence type="ECO:0000256" key="7">
    <source>
        <dbReference type="PIRSR" id="PIRSR602481-1"/>
    </source>
</evidence>
<organism evidence="8 9">
    <name type="scientific">Paracoccus lutimaris</name>
    <dbReference type="NCBI Taxonomy" id="1490030"/>
    <lineage>
        <taxon>Bacteria</taxon>
        <taxon>Pseudomonadati</taxon>
        <taxon>Pseudomonadota</taxon>
        <taxon>Alphaproteobacteria</taxon>
        <taxon>Rhodobacterales</taxon>
        <taxon>Paracoccaceae</taxon>
        <taxon>Paracoccus</taxon>
    </lineage>
</organism>
<dbReference type="GO" id="GO:0005829">
    <property type="term" value="C:cytosol"/>
    <property type="evidence" value="ECO:0007669"/>
    <property type="project" value="TreeGrafter"/>
</dbReference>
<evidence type="ECO:0000256" key="4">
    <source>
        <dbReference type="ARBA" id="ARBA00023015"/>
    </source>
</evidence>
<dbReference type="Gene3D" id="3.30.1490.190">
    <property type="match status" value="1"/>
</dbReference>
<protein>
    <submittedName>
        <fullName evidence="8">Fur family zinc uptake transcriptional regulator</fullName>
    </submittedName>
</protein>
<keyword evidence="9" id="KW-1185">Reference proteome</keyword>
<feature type="binding site" evidence="7">
    <location>
        <position position="98"/>
    </location>
    <ligand>
        <name>Zn(2+)</name>
        <dbReference type="ChEBI" id="CHEBI:29105"/>
    </ligand>
</feature>
<evidence type="ECO:0000313" key="9">
    <source>
        <dbReference type="Proteomes" id="UP000253345"/>
    </source>
</evidence>
<accession>A0A368Z030</accession>
<name>A0A368Z030_9RHOB</name>
<comment type="cofactor">
    <cofactor evidence="7">
        <name>Zn(2+)</name>
        <dbReference type="ChEBI" id="CHEBI:29105"/>
    </cofactor>
    <text evidence="7">Binds 1 zinc ion per subunit.</text>
</comment>
<sequence length="144" mass="15937">MVLRRAEEQTRAEGVRLTPVRRRTLEILLESHRAMGAYEVLEKLAADGYGKQPPVAYRALEFLVEQGFAHRIQRLNAYAACLSPERNHAPVFLICRSCEQVAEADASALRGALQDLAARSEFTPERITVELLGLCARCSAEAAA</sequence>
<dbReference type="PANTHER" id="PTHR33202">
    <property type="entry name" value="ZINC UPTAKE REGULATION PROTEIN"/>
    <property type="match status" value="1"/>
</dbReference>
<evidence type="ECO:0000256" key="1">
    <source>
        <dbReference type="ARBA" id="ARBA00007957"/>
    </source>
</evidence>
<reference evidence="8 9" key="1">
    <citation type="submission" date="2018-07" db="EMBL/GenBank/DDBJ databases">
        <title>Genomic Encyclopedia of Type Strains, Phase III (KMG-III): the genomes of soil and plant-associated and newly described type strains.</title>
        <authorList>
            <person name="Whitman W."/>
        </authorList>
    </citation>
    <scope>NUCLEOTIDE SEQUENCE [LARGE SCALE GENOMIC DNA]</scope>
    <source>
        <strain evidence="8 9">CECT 8525</strain>
    </source>
</reference>
<keyword evidence="5" id="KW-0238">DNA-binding</keyword>
<dbReference type="SUPFAM" id="SSF46785">
    <property type="entry name" value="Winged helix' DNA-binding domain"/>
    <property type="match status" value="1"/>
</dbReference>
<evidence type="ECO:0000256" key="2">
    <source>
        <dbReference type="ARBA" id="ARBA00022491"/>
    </source>
</evidence>
<dbReference type="InterPro" id="IPR036390">
    <property type="entry name" value="WH_DNA-bd_sf"/>
</dbReference>
<dbReference type="EMBL" id="QPJL01000005">
    <property type="protein sequence ID" value="RCW85813.1"/>
    <property type="molecule type" value="Genomic_DNA"/>
</dbReference>
<dbReference type="GO" id="GO:0045892">
    <property type="term" value="P:negative regulation of DNA-templated transcription"/>
    <property type="evidence" value="ECO:0007669"/>
    <property type="project" value="TreeGrafter"/>
</dbReference>
<comment type="similarity">
    <text evidence="1">Belongs to the Fur family.</text>
</comment>
<evidence type="ECO:0000256" key="5">
    <source>
        <dbReference type="ARBA" id="ARBA00023125"/>
    </source>
</evidence>
<keyword evidence="7" id="KW-0479">Metal-binding</keyword>
<feature type="binding site" evidence="7">
    <location>
        <position position="138"/>
    </location>
    <ligand>
        <name>Zn(2+)</name>
        <dbReference type="ChEBI" id="CHEBI:29105"/>
    </ligand>
</feature>
<keyword evidence="4" id="KW-0805">Transcription regulation</keyword>
<dbReference type="PANTHER" id="PTHR33202:SF6">
    <property type="entry name" value="ZINC UPTAKE REGULATION PROTEIN"/>
    <property type="match status" value="1"/>
</dbReference>
<dbReference type="InterPro" id="IPR036388">
    <property type="entry name" value="WH-like_DNA-bd_sf"/>
</dbReference>
<proteinExistence type="inferred from homology"/>
<evidence type="ECO:0000256" key="3">
    <source>
        <dbReference type="ARBA" id="ARBA00022833"/>
    </source>
</evidence>
<evidence type="ECO:0000313" key="8">
    <source>
        <dbReference type="EMBL" id="RCW85813.1"/>
    </source>
</evidence>
<dbReference type="GO" id="GO:0000976">
    <property type="term" value="F:transcription cis-regulatory region binding"/>
    <property type="evidence" value="ECO:0007669"/>
    <property type="project" value="TreeGrafter"/>
</dbReference>
<dbReference type="GO" id="GO:1900376">
    <property type="term" value="P:regulation of secondary metabolite biosynthetic process"/>
    <property type="evidence" value="ECO:0007669"/>
    <property type="project" value="TreeGrafter"/>
</dbReference>
<dbReference type="InterPro" id="IPR043135">
    <property type="entry name" value="Fur_C"/>
</dbReference>
<dbReference type="GO" id="GO:0003700">
    <property type="term" value="F:DNA-binding transcription factor activity"/>
    <property type="evidence" value="ECO:0007669"/>
    <property type="project" value="InterPro"/>
</dbReference>
<gene>
    <name evidence="8" type="ORF">DFP89_10579</name>
</gene>